<dbReference type="Proteomes" id="UP001497516">
    <property type="component" value="Chromosome 1"/>
</dbReference>
<gene>
    <name evidence="2" type="ORF">LTRI10_LOCUS3162</name>
</gene>
<feature type="compositionally biased region" description="Basic residues" evidence="1">
    <location>
        <begin position="84"/>
        <end position="93"/>
    </location>
</feature>
<evidence type="ECO:0000313" key="2">
    <source>
        <dbReference type="EMBL" id="CAL1355396.1"/>
    </source>
</evidence>
<accession>A0AAV2CHV5</accession>
<proteinExistence type="predicted"/>
<protein>
    <submittedName>
        <fullName evidence="2">Uncharacterized protein</fullName>
    </submittedName>
</protein>
<evidence type="ECO:0000313" key="3">
    <source>
        <dbReference type="Proteomes" id="UP001497516"/>
    </source>
</evidence>
<reference evidence="2 3" key="1">
    <citation type="submission" date="2024-04" db="EMBL/GenBank/DDBJ databases">
        <authorList>
            <person name="Fracassetti M."/>
        </authorList>
    </citation>
    <scope>NUCLEOTIDE SEQUENCE [LARGE SCALE GENOMIC DNA]</scope>
</reference>
<organism evidence="2 3">
    <name type="scientific">Linum trigynum</name>
    <dbReference type="NCBI Taxonomy" id="586398"/>
    <lineage>
        <taxon>Eukaryota</taxon>
        <taxon>Viridiplantae</taxon>
        <taxon>Streptophyta</taxon>
        <taxon>Embryophyta</taxon>
        <taxon>Tracheophyta</taxon>
        <taxon>Spermatophyta</taxon>
        <taxon>Magnoliopsida</taxon>
        <taxon>eudicotyledons</taxon>
        <taxon>Gunneridae</taxon>
        <taxon>Pentapetalae</taxon>
        <taxon>rosids</taxon>
        <taxon>fabids</taxon>
        <taxon>Malpighiales</taxon>
        <taxon>Linaceae</taxon>
        <taxon>Linum</taxon>
    </lineage>
</organism>
<dbReference type="AlphaFoldDB" id="A0AAV2CHV5"/>
<feature type="region of interest" description="Disordered" evidence="1">
    <location>
        <begin position="1"/>
        <end position="44"/>
    </location>
</feature>
<keyword evidence="3" id="KW-1185">Reference proteome</keyword>
<name>A0AAV2CHV5_9ROSI</name>
<evidence type="ECO:0000256" key="1">
    <source>
        <dbReference type="SAM" id="MobiDB-lite"/>
    </source>
</evidence>
<dbReference type="EMBL" id="OZ034813">
    <property type="protein sequence ID" value="CAL1355396.1"/>
    <property type="molecule type" value="Genomic_DNA"/>
</dbReference>
<feature type="region of interest" description="Disordered" evidence="1">
    <location>
        <begin position="65"/>
        <end position="93"/>
    </location>
</feature>
<sequence>MPSLHRWGYQNKKESGASQLEEEGVRPVATSHAPPLSPPYSVKRRKKRVAATWILTCLTSMRERQVTRDDGSGWATRTSDERSAKRRGGRKPI</sequence>